<dbReference type="GO" id="GO:0016020">
    <property type="term" value="C:membrane"/>
    <property type="evidence" value="ECO:0007669"/>
    <property type="project" value="UniProtKB-SubCell"/>
</dbReference>
<name>A0AAN7E406_QUERU</name>
<dbReference type="InterPro" id="IPR044776">
    <property type="entry name" value="PLT1-6"/>
</dbReference>
<evidence type="ECO:0000256" key="7">
    <source>
        <dbReference type="ARBA" id="ARBA00022989"/>
    </source>
</evidence>
<dbReference type="InterPro" id="IPR036259">
    <property type="entry name" value="MFS_trans_sf"/>
</dbReference>
<dbReference type="FunFam" id="1.20.1250.20:FF:000025">
    <property type="entry name" value="probable polyol transporter 4"/>
    <property type="match status" value="1"/>
</dbReference>
<dbReference type="InterPro" id="IPR003663">
    <property type="entry name" value="Sugar/inositol_transpt"/>
</dbReference>
<keyword evidence="7 11" id="KW-1133">Transmembrane helix</keyword>
<dbReference type="InterPro" id="IPR005829">
    <property type="entry name" value="Sugar_transporter_CS"/>
</dbReference>
<feature type="compositionally biased region" description="Polar residues" evidence="10">
    <location>
        <begin position="520"/>
        <end position="529"/>
    </location>
</feature>
<feature type="transmembrane region" description="Helical" evidence="11">
    <location>
        <begin position="462"/>
        <end position="480"/>
    </location>
</feature>
<accession>A0AAN7E406</accession>
<keyword evidence="14" id="KW-1185">Reference proteome</keyword>
<keyword evidence="8 11" id="KW-0472">Membrane</keyword>
<evidence type="ECO:0000256" key="6">
    <source>
        <dbReference type="ARBA" id="ARBA00022847"/>
    </source>
</evidence>
<feature type="transmembrane region" description="Helical" evidence="11">
    <location>
        <begin position="104"/>
        <end position="126"/>
    </location>
</feature>
<evidence type="ECO:0000256" key="8">
    <source>
        <dbReference type="ARBA" id="ARBA00023136"/>
    </source>
</evidence>
<protein>
    <recommendedName>
        <fullName evidence="12">Major facilitator superfamily (MFS) profile domain-containing protein</fullName>
    </recommendedName>
</protein>
<feature type="compositionally biased region" description="Low complexity" evidence="10">
    <location>
        <begin position="509"/>
        <end position="519"/>
    </location>
</feature>
<dbReference type="Gene3D" id="1.20.1250.20">
    <property type="entry name" value="MFS general substrate transporter like domains"/>
    <property type="match status" value="1"/>
</dbReference>
<evidence type="ECO:0000256" key="2">
    <source>
        <dbReference type="ARBA" id="ARBA00010992"/>
    </source>
</evidence>
<feature type="transmembrane region" description="Helical" evidence="11">
    <location>
        <begin position="358"/>
        <end position="378"/>
    </location>
</feature>
<keyword evidence="5 11" id="KW-0812">Transmembrane</keyword>
<feature type="transmembrane region" description="Helical" evidence="11">
    <location>
        <begin position="160"/>
        <end position="178"/>
    </location>
</feature>
<keyword evidence="6" id="KW-0769">Symport</keyword>
<keyword evidence="4" id="KW-0762">Sugar transport</keyword>
<keyword evidence="3 9" id="KW-0813">Transport</keyword>
<dbReference type="PROSITE" id="PS00217">
    <property type="entry name" value="SUGAR_TRANSPORT_2"/>
    <property type="match status" value="1"/>
</dbReference>
<feature type="transmembrane region" description="Helical" evidence="11">
    <location>
        <begin position="437"/>
        <end position="456"/>
    </location>
</feature>
<proteinExistence type="inferred from homology"/>
<dbReference type="PANTHER" id="PTHR23500:SF424">
    <property type="entry name" value="POLYOL TRANSPORTER 5"/>
    <property type="match status" value="1"/>
</dbReference>
<feature type="transmembrane region" description="Helical" evidence="11">
    <location>
        <begin position="132"/>
        <end position="148"/>
    </location>
</feature>
<dbReference type="CDD" id="cd17437">
    <property type="entry name" value="MFS_PLT"/>
    <property type="match status" value="1"/>
</dbReference>
<evidence type="ECO:0000259" key="12">
    <source>
        <dbReference type="PROSITE" id="PS50850"/>
    </source>
</evidence>
<dbReference type="InterPro" id="IPR020846">
    <property type="entry name" value="MFS_dom"/>
</dbReference>
<evidence type="ECO:0000256" key="1">
    <source>
        <dbReference type="ARBA" id="ARBA00004141"/>
    </source>
</evidence>
<dbReference type="GO" id="GO:0005351">
    <property type="term" value="F:carbohydrate:proton symporter activity"/>
    <property type="evidence" value="ECO:0007669"/>
    <property type="project" value="InterPro"/>
</dbReference>
<dbReference type="AlphaFoldDB" id="A0AAN7E406"/>
<reference evidence="13 14" key="1">
    <citation type="journal article" date="2023" name="G3 (Bethesda)">
        <title>A haplotype-resolved chromosome-scale genome for Quercus rubra L. provides insights into the genetics of adaptive traits for red oak species.</title>
        <authorList>
            <person name="Kapoor B."/>
            <person name="Jenkins J."/>
            <person name="Schmutz J."/>
            <person name="Zhebentyayeva T."/>
            <person name="Kuelheim C."/>
            <person name="Coggeshall M."/>
            <person name="Heim C."/>
            <person name="Lasky J.R."/>
            <person name="Leites L."/>
            <person name="Islam-Faridi N."/>
            <person name="Romero-Severson J."/>
            <person name="DeLeo V.L."/>
            <person name="Lucas S.M."/>
            <person name="Lazic D."/>
            <person name="Gailing O."/>
            <person name="Carlson J."/>
            <person name="Staton M."/>
        </authorList>
    </citation>
    <scope>NUCLEOTIDE SEQUENCE [LARGE SCALE GENOMIC DNA]</scope>
    <source>
        <strain evidence="13">Pseudo-F2</strain>
    </source>
</reference>
<evidence type="ECO:0000256" key="5">
    <source>
        <dbReference type="ARBA" id="ARBA00022692"/>
    </source>
</evidence>
<evidence type="ECO:0000256" key="11">
    <source>
        <dbReference type="SAM" id="Phobius"/>
    </source>
</evidence>
<dbReference type="InterPro" id="IPR045262">
    <property type="entry name" value="STP/PLT_plant"/>
</dbReference>
<feature type="transmembrane region" description="Helical" evidence="11">
    <location>
        <begin position="32"/>
        <end position="53"/>
    </location>
</feature>
<dbReference type="Pfam" id="PF00083">
    <property type="entry name" value="Sugar_tr"/>
    <property type="match status" value="1"/>
</dbReference>
<dbReference type="InterPro" id="IPR005828">
    <property type="entry name" value="MFS_sugar_transport-like"/>
</dbReference>
<evidence type="ECO:0000313" key="13">
    <source>
        <dbReference type="EMBL" id="KAK4562786.1"/>
    </source>
</evidence>
<dbReference type="Proteomes" id="UP001324115">
    <property type="component" value="Unassembled WGS sequence"/>
</dbReference>
<dbReference type="PROSITE" id="PS50850">
    <property type="entry name" value="MFS"/>
    <property type="match status" value="1"/>
</dbReference>
<evidence type="ECO:0000256" key="4">
    <source>
        <dbReference type="ARBA" id="ARBA00022597"/>
    </source>
</evidence>
<comment type="caution">
    <text evidence="13">The sequence shown here is derived from an EMBL/GenBank/DDBJ whole genome shotgun (WGS) entry which is preliminary data.</text>
</comment>
<gene>
    <name evidence="13" type="ORF">RGQ29_005329</name>
</gene>
<feature type="transmembrane region" description="Helical" evidence="11">
    <location>
        <begin position="330"/>
        <end position="351"/>
    </location>
</feature>
<feature type="transmembrane region" description="Helical" evidence="11">
    <location>
        <begin position="190"/>
        <end position="213"/>
    </location>
</feature>
<evidence type="ECO:0000256" key="3">
    <source>
        <dbReference type="ARBA" id="ARBA00022448"/>
    </source>
</evidence>
<comment type="subcellular location">
    <subcellularLocation>
        <location evidence="1">Membrane</location>
        <topology evidence="1">Multi-pass membrane protein</topology>
    </subcellularLocation>
</comment>
<feature type="transmembrane region" description="Helical" evidence="11">
    <location>
        <begin position="390"/>
        <end position="417"/>
    </location>
</feature>
<organism evidence="13 14">
    <name type="scientific">Quercus rubra</name>
    <name type="common">Northern red oak</name>
    <name type="synonym">Quercus borealis</name>
    <dbReference type="NCBI Taxonomy" id="3512"/>
    <lineage>
        <taxon>Eukaryota</taxon>
        <taxon>Viridiplantae</taxon>
        <taxon>Streptophyta</taxon>
        <taxon>Embryophyta</taxon>
        <taxon>Tracheophyta</taxon>
        <taxon>Spermatophyta</taxon>
        <taxon>Magnoliopsida</taxon>
        <taxon>eudicotyledons</taxon>
        <taxon>Gunneridae</taxon>
        <taxon>Pentapetalae</taxon>
        <taxon>rosids</taxon>
        <taxon>fabids</taxon>
        <taxon>Fagales</taxon>
        <taxon>Fagaceae</taxon>
        <taxon>Quercus</taxon>
    </lineage>
</organism>
<dbReference type="PANTHER" id="PTHR23500">
    <property type="entry name" value="SOLUTE CARRIER FAMILY 2, FACILITATED GLUCOSE TRANSPORTER"/>
    <property type="match status" value="1"/>
</dbReference>
<feature type="domain" description="Major facilitator superfamily (MFS) profile" evidence="12">
    <location>
        <begin position="37"/>
        <end position="484"/>
    </location>
</feature>
<dbReference type="PROSITE" id="PS00216">
    <property type="entry name" value="SUGAR_TRANSPORT_1"/>
    <property type="match status" value="1"/>
</dbReference>
<comment type="similarity">
    <text evidence="2 9">Belongs to the major facilitator superfamily. Sugar transporter (TC 2.A.1.1) family.</text>
</comment>
<evidence type="ECO:0000256" key="10">
    <source>
        <dbReference type="SAM" id="MobiDB-lite"/>
    </source>
</evidence>
<sequence length="529" mass="57452">MADRKAETNAISGQPQKAIMDFDPPKKPKRNIYALACALLASMTSVLLGYDIGVMSGAMIYIKDDLKISDVQVEILAGILNLYSLIGSCAAGRTSDWIGRRYTIVVSQAIFFAGAGLMGFATNYAFLMVGRFVAGVGVGYALMIAPVYTAEVSPASSRGFLTSFPEVFINAGILLGYVSNYVFSKLPTHLGWRVMLGVGAVPSVILAIVVLWMPESPRWLVMQGRLGDAKTVLDKTSDSKEEAQIRLADIKEAAGIPEDCTDDIVQVSKRSHGEDVWKELLLRPTPAVRHVLIAAVGIHFFQQCSGIDSVVLYSPRIFEKAGITSSSKKLLATVAVGFVKTVFILVATFFLDKIGRRPLLLSSVAGMIFSLATLGFGLKVIDHSDHTVTWAVVLSITMVMAFVAFFSIGMGPITWVYSSEIFPLKLRAQGTSLGVAVNRLTSGVISMSFISLYKGITIGGTFFLYAGFALVSWVFFYFLLPETRGRTLEDMEGLFGNFKWNFPKNKNNNNIKEAGNSNGPNGQVQLGSR</sequence>
<dbReference type="PRINTS" id="PR00171">
    <property type="entry name" value="SUGRTRNSPORT"/>
</dbReference>
<feature type="region of interest" description="Disordered" evidence="10">
    <location>
        <begin position="509"/>
        <end position="529"/>
    </location>
</feature>
<dbReference type="NCBIfam" id="TIGR00879">
    <property type="entry name" value="SP"/>
    <property type="match status" value="1"/>
</dbReference>
<dbReference type="EMBL" id="JAXUIC010000011">
    <property type="protein sequence ID" value="KAK4562786.1"/>
    <property type="molecule type" value="Genomic_DNA"/>
</dbReference>
<evidence type="ECO:0000256" key="9">
    <source>
        <dbReference type="RuleBase" id="RU003346"/>
    </source>
</evidence>
<dbReference type="SUPFAM" id="SSF103473">
    <property type="entry name" value="MFS general substrate transporter"/>
    <property type="match status" value="1"/>
</dbReference>
<evidence type="ECO:0000313" key="14">
    <source>
        <dbReference type="Proteomes" id="UP001324115"/>
    </source>
</evidence>